<dbReference type="GO" id="GO:0043531">
    <property type="term" value="F:ADP binding"/>
    <property type="evidence" value="ECO:0007669"/>
    <property type="project" value="InterPro"/>
</dbReference>
<dbReference type="InterPro" id="IPR027417">
    <property type="entry name" value="P-loop_NTPase"/>
</dbReference>
<dbReference type="InterPro" id="IPR035897">
    <property type="entry name" value="Toll_tir_struct_dom_sf"/>
</dbReference>
<dbReference type="SUPFAM" id="SSF52200">
    <property type="entry name" value="Toll/Interleukin receptor TIR domain"/>
    <property type="match status" value="1"/>
</dbReference>
<feature type="region of interest" description="Disordered" evidence="1">
    <location>
        <begin position="657"/>
        <end position="720"/>
    </location>
</feature>
<dbReference type="Gene3D" id="3.40.50.1820">
    <property type="entry name" value="alpha/beta hydrolase"/>
    <property type="match status" value="1"/>
</dbReference>
<dbReference type="SUPFAM" id="SSF53474">
    <property type="entry name" value="alpha/beta-Hydrolases"/>
    <property type="match status" value="1"/>
</dbReference>
<sequence length="1375" mass="149461">MSGAAAPISPVPWPLIPKKLWGLFPLQPPLRADHEGLDIMAVHGLQLGNSHDAHIRTFTKNEFCWLRDGLNEALAIASLNAVTLGVPLHAFDAASRLDIHDIGILMENLIQQPGEFAADFQGLGIHDRKVVLVAHSLGGLVIKAWLVHLAELSAEEPSDNNLFENFLRSVAGIVFLAVPHKGARLAQLASRFNSSVFIQLLSNKEKLQQLVDEFEPVRKKYNIPICGVYETKEMFKGSRWVPLRKVVSKKSALVHHTQPIPADADHCGTAQLSPDRLEYYSVMRFIKKCMRPPVHHQTLVAAPAPPLMQAPQSPPPAPTVRIYAPDSSDPEPLLQSLAGAMSVGMQGRAIASIGHSVVITLCLESDREAVKNAFTGLCSAFQAATGCCGPFVMTTGSKAVQVEYASPGAIAKCQEMVAPEISQACILILDPLLDSSKFLATLQSGGASVEPTCLVLVTGSNLTAATLHAHAAGQYIQLHSAADDQLPADLAGFSEVSLFVCPSELLKEEQIVLEACWEGAWSHPVELPLLAAMSPDNLDSIMAACPAEKRQELEERLCGLVGGFPDDSSDEEDEATKTEGTEHVHSEALAMAQPEGQLACWPPAVHPEEEHSDDRTTRTSAPPALVDTALPGIRDSGSVDLQKRDHQGPLAIMDARKDFQPQVHGREQEEGRSGTLAMSRQTPPAQSSKEQAAKSKRKDLSQHRERPSGQGQRDSLHEEQVEVISPADQRKVHIQEEEQDIVNQQVGSFGQASGQEASAPSATTGHDQVWDVFISHRGADKLPNTNVKKTFVSFLHVRLQQTGIRSFMNEHSLEPGEQACEAMLAAVRQCRIAIPVLSESYGNSIWCLRELTAMVEATRHVMPLFLDDSGHEVLQKIKAGSRKLAGQVKPEELQAWRRAIEFAGSPTGWRQVQMSGYHASLVDSMVEHVVSHLGMNPLPVPARPAAMDLQPVLQALEEHRTVGLYGMGGIGKTSLANAVFNQLQSGYVLQCCYVDVGRMAAEPAARAMQIESCQRQMLKDLCGLQATFHGVQQKAAELERRLSRANILLVLDDIWSEDQLKGLLVKLGSQSKVIVTSRDQGLLQRTLPGLCSTTPEYVEIQLLSRQDSQLMLCLHAFGQNHAPAHLAQLAKEAANACGGLPSSLSVVGSYLAACQDPQAWRNAIYKLQHAQELDNSGNGTIFARLRVSYDFLDTETQDMLMEIACGLLGQPSSFAACAWGTAGLLRLEKLKHLSLISVKYGRLVMHDQVRDMLQSLANPHSGDRHACWYHWDQNVAPILSSPSIYQLRGIVATNDIGQACLKRMPHLRLLLNPGIPLSMRSAAICSAHFLLAIPEPAKILEPTDSLAASPALHLQLLAEPSRVYGPADSPAASGP</sequence>
<dbReference type="Pfam" id="PF00931">
    <property type="entry name" value="NB-ARC"/>
    <property type="match status" value="1"/>
</dbReference>
<feature type="compositionally biased region" description="Basic and acidic residues" evidence="1">
    <location>
        <begin position="657"/>
        <end position="672"/>
    </location>
</feature>
<organism evidence="3 4">
    <name type="scientific">Apatococcus lobatus</name>
    <dbReference type="NCBI Taxonomy" id="904363"/>
    <lineage>
        <taxon>Eukaryota</taxon>
        <taxon>Viridiplantae</taxon>
        <taxon>Chlorophyta</taxon>
        <taxon>core chlorophytes</taxon>
        <taxon>Trebouxiophyceae</taxon>
        <taxon>Chlorellales</taxon>
        <taxon>Chlorellaceae</taxon>
        <taxon>Apatococcus</taxon>
    </lineage>
</organism>
<accession>A0AAW1RRY7</accession>
<dbReference type="Gene3D" id="3.40.50.10140">
    <property type="entry name" value="Toll/interleukin-1 receptor homology (TIR) domain"/>
    <property type="match status" value="1"/>
</dbReference>
<dbReference type="PANTHER" id="PTHR11017:SF385">
    <property type="entry name" value="DISEASE RESISTANCE PROTEIN (TIR-NBS-LRR CLASS)-RELATED"/>
    <property type="match status" value="1"/>
</dbReference>
<dbReference type="SMART" id="SM00255">
    <property type="entry name" value="TIR"/>
    <property type="match status" value="1"/>
</dbReference>
<comment type="caution">
    <text evidence="3">The sequence shown here is derived from an EMBL/GenBank/DDBJ whole genome shotgun (WGS) entry which is preliminary data.</text>
</comment>
<reference evidence="3 4" key="1">
    <citation type="journal article" date="2024" name="Nat. Commun.">
        <title>Phylogenomics reveals the evolutionary origins of lichenization in chlorophyte algae.</title>
        <authorList>
            <person name="Puginier C."/>
            <person name="Libourel C."/>
            <person name="Otte J."/>
            <person name="Skaloud P."/>
            <person name="Haon M."/>
            <person name="Grisel S."/>
            <person name="Petersen M."/>
            <person name="Berrin J.G."/>
            <person name="Delaux P.M."/>
            <person name="Dal Grande F."/>
            <person name="Keller J."/>
        </authorList>
    </citation>
    <scope>NUCLEOTIDE SEQUENCE [LARGE SCALE GENOMIC DNA]</scope>
    <source>
        <strain evidence="3 4">SAG 2145</strain>
    </source>
</reference>
<dbReference type="EMBL" id="JALJOS010000007">
    <property type="protein sequence ID" value="KAK9836910.1"/>
    <property type="molecule type" value="Genomic_DNA"/>
</dbReference>
<dbReference type="Proteomes" id="UP001438707">
    <property type="component" value="Unassembled WGS sequence"/>
</dbReference>
<dbReference type="InterPro" id="IPR002182">
    <property type="entry name" value="NB-ARC"/>
</dbReference>
<proteinExistence type="predicted"/>
<feature type="compositionally biased region" description="Basic and acidic residues" evidence="1">
    <location>
        <begin position="606"/>
        <end position="617"/>
    </location>
</feature>
<dbReference type="Pfam" id="PF01582">
    <property type="entry name" value="TIR"/>
    <property type="match status" value="1"/>
</dbReference>
<dbReference type="GO" id="GO:0006952">
    <property type="term" value="P:defense response"/>
    <property type="evidence" value="ECO:0007669"/>
    <property type="project" value="InterPro"/>
</dbReference>
<evidence type="ECO:0000259" key="2">
    <source>
        <dbReference type="PROSITE" id="PS50104"/>
    </source>
</evidence>
<gene>
    <name evidence="3" type="ORF">WJX74_010990</name>
</gene>
<dbReference type="Gene3D" id="1.10.8.430">
    <property type="entry name" value="Helical domain of apoptotic protease-activating factors"/>
    <property type="match status" value="1"/>
</dbReference>
<feature type="domain" description="TIR" evidence="2">
    <location>
        <begin position="768"/>
        <end position="916"/>
    </location>
</feature>
<dbReference type="InterPro" id="IPR029058">
    <property type="entry name" value="AB_hydrolase_fold"/>
</dbReference>
<name>A0AAW1RRY7_9CHLO</name>
<evidence type="ECO:0000256" key="1">
    <source>
        <dbReference type="SAM" id="MobiDB-lite"/>
    </source>
</evidence>
<dbReference type="InterPro" id="IPR000157">
    <property type="entry name" value="TIR_dom"/>
</dbReference>
<dbReference type="SMART" id="SM00382">
    <property type="entry name" value="AAA"/>
    <property type="match status" value="1"/>
</dbReference>
<dbReference type="InterPro" id="IPR003593">
    <property type="entry name" value="AAA+_ATPase"/>
</dbReference>
<evidence type="ECO:0000313" key="4">
    <source>
        <dbReference type="Proteomes" id="UP001438707"/>
    </source>
</evidence>
<feature type="region of interest" description="Disordered" evidence="1">
    <location>
        <begin position="561"/>
        <end position="584"/>
    </location>
</feature>
<keyword evidence="4" id="KW-1185">Reference proteome</keyword>
<feature type="region of interest" description="Disordered" evidence="1">
    <location>
        <begin position="602"/>
        <end position="644"/>
    </location>
</feature>
<feature type="compositionally biased region" description="Basic and acidic residues" evidence="1">
    <location>
        <begin position="698"/>
        <end position="707"/>
    </location>
</feature>
<dbReference type="SUPFAM" id="SSF52540">
    <property type="entry name" value="P-loop containing nucleoside triphosphate hydrolases"/>
    <property type="match status" value="1"/>
</dbReference>
<dbReference type="InterPro" id="IPR044974">
    <property type="entry name" value="Disease_R_plants"/>
</dbReference>
<dbReference type="PROSITE" id="PS50104">
    <property type="entry name" value="TIR"/>
    <property type="match status" value="1"/>
</dbReference>
<dbReference type="PANTHER" id="PTHR11017">
    <property type="entry name" value="LEUCINE-RICH REPEAT-CONTAINING PROTEIN"/>
    <property type="match status" value="1"/>
</dbReference>
<dbReference type="PRINTS" id="PR00364">
    <property type="entry name" value="DISEASERSIST"/>
</dbReference>
<dbReference type="InterPro" id="IPR042197">
    <property type="entry name" value="Apaf_helical"/>
</dbReference>
<dbReference type="GO" id="GO:0007165">
    <property type="term" value="P:signal transduction"/>
    <property type="evidence" value="ECO:0007669"/>
    <property type="project" value="InterPro"/>
</dbReference>
<evidence type="ECO:0000313" key="3">
    <source>
        <dbReference type="EMBL" id="KAK9836910.1"/>
    </source>
</evidence>
<feature type="compositionally biased region" description="Basic and acidic residues" evidence="1">
    <location>
        <begin position="575"/>
        <end position="584"/>
    </location>
</feature>
<dbReference type="Gene3D" id="3.40.50.300">
    <property type="entry name" value="P-loop containing nucleotide triphosphate hydrolases"/>
    <property type="match status" value="1"/>
</dbReference>
<feature type="compositionally biased region" description="Polar residues" evidence="1">
    <location>
        <begin position="676"/>
        <end position="690"/>
    </location>
</feature>
<protein>
    <recommendedName>
        <fullName evidence="2">TIR domain-containing protein</fullName>
    </recommendedName>
</protein>